<dbReference type="EMBL" id="KN831768">
    <property type="protein sequence ID" value="KIM48642.1"/>
    <property type="molecule type" value="Genomic_DNA"/>
</dbReference>
<dbReference type="InterPro" id="IPR011989">
    <property type="entry name" value="ARM-like"/>
</dbReference>
<dbReference type="HOGENOM" id="CLU_842134_0_0_1"/>
<dbReference type="Gene3D" id="1.25.10.10">
    <property type="entry name" value="Leucine-rich Repeat Variant"/>
    <property type="match status" value="1"/>
</dbReference>
<name>A0A0C2Z656_HEBCY</name>
<evidence type="ECO:0000313" key="2">
    <source>
        <dbReference type="Proteomes" id="UP000053424"/>
    </source>
</evidence>
<reference evidence="2" key="2">
    <citation type="submission" date="2015-01" db="EMBL/GenBank/DDBJ databases">
        <title>Evolutionary Origins and Diversification of the Mycorrhizal Mutualists.</title>
        <authorList>
            <consortium name="DOE Joint Genome Institute"/>
            <consortium name="Mycorrhizal Genomics Consortium"/>
            <person name="Kohler A."/>
            <person name="Kuo A."/>
            <person name="Nagy L.G."/>
            <person name="Floudas D."/>
            <person name="Copeland A."/>
            <person name="Barry K.W."/>
            <person name="Cichocki N."/>
            <person name="Veneault-Fourrey C."/>
            <person name="LaButti K."/>
            <person name="Lindquist E.A."/>
            <person name="Lipzen A."/>
            <person name="Lundell T."/>
            <person name="Morin E."/>
            <person name="Murat C."/>
            <person name="Riley R."/>
            <person name="Ohm R."/>
            <person name="Sun H."/>
            <person name="Tunlid A."/>
            <person name="Henrissat B."/>
            <person name="Grigoriev I.V."/>
            <person name="Hibbett D.S."/>
            <person name="Martin F."/>
        </authorList>
    </citation>
    <scope>NUCLEOTIDE SEQUENCE [LARGE SCALE GENOMIC DNA]</scope>
    <source>
        <strain evidence="2">h7</strain>
    </source>
</reference>
<dbReference type="Proteomes" id="UP000053424">
    <property type="component" value="Unassembled WGS sequence"/>
</dbReference>
<sequence>MASAAQSTETERLNEIFNGLKNSNADIRLRSAEDLQRFASTIAILLLPQFMICMQVSESMPEMSYDTASKLWDDNINRRLFELTHSQNVVEAFGGLLAIEKLIDIEREENLEPKRNLFRFYNYAKHLLPNPDIDLMLAASTTLGQITKIGGPAFGERFLDFEVPAAVDLMQPEKPDSPRYAGTLILKEFARNNPYFYSHIGMVFDNILAPLSDQSVLVREGAAELLAACLEIVTQRERQAWTLYLSKILQGAQNGLKQAQPEVVHGSLLIYRELLLHAGTFMKENSVDTADQILRFKTHADPLVRETVETIIPSLAGYDGHPPLANSSAA</sequence>
<dbReference type="SUPFAM" id="SSF48371">
    <property type="entry name" value="ARM repeat"/>
    <property type="match status" value="1"/>
</dbReference>
<dbReference type="STRING" id="686832.A0A0C2Z656"/>
<gene>
    <name evidence="1" type="ORF">M413DRAFT_21000</name>
</gene>
<dbReference type="AlphaFoldDB" id="A0A0C2Z656"/>
<proteinExistence type="predicted"/>
<protein>
    <submittedName>
        <fullName evidence="1">Uncharacterized protein</fullName>
    </submittedName>
</protein>
<organism evidence="1 2">
    <name type="scientific">Hebeloma cylindrosporum</name>
    <dbReference type="NCBI Taxonomy" id="76867"/>
    <lineage>
        <taxon>Eukaryota</taxon>
        <taxon>Fungi</taxon>
        <taxon>Dikarya</taxon>
        <taxon>Basidiomycota</taxon>
        <taxon>Agaricomycotina</taxon>
        <taxon>Agaricomycetes</taxon>
        <taxon>Agaricomycetidae</taxon>
        <taxon>Agaricales</taxon>
        <taxon>Agaricineae</taxon>
        <taxon>Hymenogastraceae</taxon>
        <taxon>Hebeloma</taxon>
    </lineage>
</organism>
<dbReference type="OrthoDB" id="3153429at2759"/>
<dbReference type="InterPro" id="IPR016024">
    <property type="entry name" value="ARM-type_fold"/>
</dbReference>
<reference evidence="1 2" key="1">
    <citation type="submission" date="2014-04" db="EMBL/GenBank/DDBJ databases">
        <authorList>
            <consortium name="DOE Joint Genome Institute"/>
            <person name="Kuo A."/>
            <person name="Gay G."/>
            <person name="Dore J."/>
            <person name="Kohler A."/>
            <person name="Nagy L.G."/>
            <person name="Floudas D."/>
            <person name="Copeland A."/>
            <person name="Barry K.W."/>
            <person name="Cichocki N."/>
            <person name="Veneault-Fourrey C."/>
            <person name="LaButti K."/>
            <person name="Lindquist E.A."/>
            <person name="Lipzen A."/>
            <person name="Lundell T."/>
            <person name="Morin E."/>
            <person name="Murat C."/>
            <person name="Sun H."/>
            <person name="Tunlid A."/>
            <person name="Henrissat B."/>
            <person name="Grigoriev I.V."/>
            <person name="Hibbett D.S."/>
            <person name="Martin F."/>
            <person name="Nordberg H.P."/>
            <person name="Cantor M.N."/>
            <person name="Hua S.X."/>
        </authorList>
    </citation>
    <scope>NUCLEOTIDE SEQUENCE [LARGE SCALE GENOMIC DNA]</scope>
    <source>
        <strain evidence="2">h7</strain>
    </source>
</reference>
<keyword evidence="2" id="KW-1185">Reference proteome</keyword>
<accession>A0A0C2Z656</accession>
<evidence type="ECO:0000313" key="1">
    <source>
        <dbReference type="EMBL" id="KIM48642.1"/>
    </source>
</evidence>